<dbReference type="InterPro" id="IPR036890">
    <property type="entry name" value="HATPase_C_sf"/>
</dbReference>
<comment type="catalytic activity">
    <reaction evidence="1">
        <text>ATP + protein L-histidine = ADP + protein N-phospho-L-histidine.</text>
        <dbReference type="EC" id="2.7.13.3"/>
    </reaction>
</comment>
<keyword evidence="4" id="KW-1003">Cell membrane</keyword>
<keyword evidence="9" id="KW-0902">Two-component regulatory system</keyword>
<evidence type="ECO:0000259" key="12">
    <source>
        <dbReference type="PROSITE" id="PS50109"/>
    </source>
</evidence>
<evidence type="ECO:0000313" key="14">
    <source>
        <dbReference type="Proteomes" id="UP000886723"/>
    </source>
</evidence>
<evidence type="ECO:0000256" key="6">
    <source>
        <dbReference type="ARBA" id="ARBA00022692"/>
    </source>
</evidence>
<keyword evidence="10 11" id="KW-0472">Membrane</keyword>
<evidence type="ECO:0000256" key="5">
    <source>
        <dbReference type="ARBA" id="ARBA00022679"/>
    </source>
</evidence>
<dbReference type="InterPro" id="IPR005467">
    <property type="entry name" value="His_kinase_dom"/>
</dbReference>
<gene>
    <name evidence="13" type="ORF">IAA63_09505</name>
</gene>
<name>A0A9D1NVR3_9FIRM</name>
<keyword evidence="8 11" id="KW-1133">Transmembrane helix</keyword>
<comment type="subcellular location">
    <subcellularLocation>
        <location evidence="2">Cell membrane</location>
        <topology evidence="2">Multi-pass membrane protein</topology>
    </subcellularLocation>
</comment>
<evidence type="ECO:0000256" key="9">
    <source>
        <dbReference type="ARBA" id="ARBA00023012"/>
    </source>
</evidence>
<dbReference type="PRINTS" id="PR00344">
    <property type="entry name" value="BCTRLSENSOR"/>
</dbReference>
<reference evidence="13" key="2">
    <citation type="journal article" date="2021" name="PeerJ">
        <title>Extensive microbial diversity within the chicken gut microbiome revealed by metagenomics and culture.</title>
        <authorList>
            <person name="Gilroy R."/>
            <person name="Ravi A."/>
            <person name="Getino M."/>
            <person name="Pursley I."/>
            <person name="Horton D.L."/>
            <person name="Alikhan N.F."/>
            <person name="Baker D."/>
            <person name="Gharbi K."/>
            <person name="Hall N."/>
            <person name="Watson M."/>
            <person name="Adriaenssens E.M."/>
            <person name="Foster-Nyarko E."/>
            <person name="Jarju S."/>
            <person name="Secka A."/>
            <person name="Antonio M."/>
            <person name="Oren A."/>
            <person name="Chaudhuri R.R."/>
            <person name="La Ragione R."/>
            <person name="Hildebrand F."/>
            <person name="Pallen M.J."/>
        </authorList>
    </citation>
    <scope>NUCLEOTIDE SEQUENCE</scope>
    <source>
        <strain evidence="13">ChiBcec2-4451</strain>
    </source>
</reference>
<reference evidence="13" key="1">
    <citation type="submission" date="2020-10" db="EMBL/GenBank/DDBJ databases">
        <authorList>
            <person name="Gilroy R."/>
        </authorList>
    </citation>
    <scope>NUCLEOTIDE SEQUENCE</scope>
    <source>
        <strain evidence="13">ChiBcec2-4451</strain>
    </source>
</reference>
<dbReference type="InterPro" id="IPR003594">
    <property type="entry name" value="HATPase_dom"/>
</dbReference>
<dbReference type="GO" id="GO:0005886">
    <property type="term" value="C:plasma membrane"/>
    <property type="evidence" value="ECO:0007669"/>
    <property type="project" value="UniProtKB-SubCell"/>
</dbReference>
<dbReference type="SUPFAM" id="SSF55874">
    <property type="entry name" value="ATPase domain of HSP90 chaperone/DNA topoisomerase II/histidine kinase"/>
    <property type="match status" value="1"/>
</dbReference>
<evidence type="ECO:0000256" key="10">
    <source>
        <dbReference type="ARBA" id="ARBA00023136"/>
    </source>
</evidence>
<dbReference type="GO" id="GO:0016036">
    <property type="term" value="P:cellular response to phosphate starvation"/>
    <property type="evidence" value="ECO:0007669"/>
    <property type="project" value="TreeGrafter"/>
</dbReference>
<evidence type="ECO:0000256" key="7">
    <source>
        <dbReference type="ARBA" id="ARBA00022777"/>
    </source>
</evidence>
<dbReference type="PANTHER" id="PTHR45453">
    <property type="entry name" value="PHOSPHATE REGULON SENSOR PROTEIN PHOR"/>
    <property type="match status" value="1"/>
</dbReference>
<evidence type="ECO:0000256" key="4">
    <source>
        <dbReference type="ARBA" id="ARBA00022475"/>
    </source>
</evidence>
<dbReference type="PROSITE" id="PS50109">
    <property type="entry name" value="HIS_KIN"/>
    <property type="match status" value="1"/>
</dbReference>
<keyword evidence="6 11" id="KW-0812">Transmembrane</keyword>
<accession>A0A9D1NVR3</accession>
<evidence type="ECO:0000313" key="13">
    <source>
        <dbReference type="EMBL" id="HIV13358.1"/>
    </source>
</evidence>
<dbReference type="InterPro" id="IPR050351">
    <property type="entry name" value="BphY/WalK/GraS-like"/>
</dbReference>
<dbReference type="GO" id="GO:0000155">
    <property type="term" value="F:phosphorelay sensor kinase activity"/>
    <property type="evidence" value="ECO:0007669"/>
    <property type="project" value="TreeGrafter"/>
</dbReference>
<sequence>MKIAAGYLAVSGIFFLTCWLYRLPVGGCVYAFCLTLAGFLIWLARDFLKTRSRHRMLKDALRQKYFYGEGLPPAENLLERDYQALVEKIFRQAQEQEQMMTQRQKEREEYYTVWAHQIKTPISALRLLMQQEEFPGTGKREMGMELFQIEQYVQMVLSYLRLEDMNGDLLIKTYDLDGIIRQAVKKYSRFFIAKKLRLSYEPVNTQVLTDEKWLEFVLEQLISNAVKYTKEGGTIRIWMDGPQTLAISDTGIGIRREDLPRVFERGFTGFNGRSQKRATGLGLYLCSRILGRLSHRIYIDSAPGQGTTVRIGMDMVDLNLDVQGSESYRDERLKEEM</sequence>
<dbReference type="PANTHER" id="PTHR45453:SF2">
    <property type="entry name" value="HISTIDINE KINASE"/>
    <property type="match status" value="1"/>
</dbReference>
<dbReference type="InterPro" id="IPR004358">
    <property type="entry name" value="Sig_transdc_His_kin-like_C"/>
</dbReference>
<comment type="caution">
    <text evidence="13">The sequence shown here is derived from an EMBL/GenBank/DDBJ whole genome shotgun (WGS) entry which is preliminary data.</text>
</comment>
<dbReference type="Gene3D" id="3.30.565.10">
    <property type="entry name" value="Histidine kinase-like ATPase, C-terminal domain"/>
    <property type="match status" value="1"/>
</dbReference>
<dbReference type="AlphaFoldDB" id="A0A9D1NVR3"/>
<keyword evidence="7 13" id="KW-0418">Kinase</keyword>
<keyword evidence="5" id="KW-0808">Transferase</keyword>
<dbReference type="Pfam" id="PF02518">
    <property type="entry name" value="HATPase_c"/>
    <property type="match status" value="1"/>
</dbReference>
<dbReference type="SMART" id="SM00387">
    <property type="entry name" value="HATPase_c"/>
    <property type="match status" value="1"/>
</dbReference>
<feature type="domain" description="Histidine kinase" evidence="12">
    <location>
        <begin position="113"/>
        <end position="317"/>
    </location>
</feature>
<evidence type="ECO:0000256" key="1">
    <source>
        <dbReference type="ARBA" id="ARBA00000085"/>
    </source>
</evidence>
<evidence type="ECO:0000256" key="3">
    <source>
        <dbReference type="ARBA" id="ARBA00012438"/>
    </source>
</evidence>
<evidence type="ECO:0000256" key="2">
    <source>
        <dbReference type="ARBA" id="ARBA00004651"/>
    </source>
</evidence>
<protein>
    <recommendedName>
        <fullName evidence="3">histidine kinase</fullName>
        <ecNumber evidence="3">2.7.13.3</ecNumber>
    </recommendedName>
</protein>
<proteinExistence type="predicted"/>
<dbReference type="GO" id="GO:0004721">
    <property type="term" value="F:phosphoprotein phosphatase activity"/>
    <property type="evidence" value="ECO:0007669"/>
    <property type="project" value="TreeGrafter"/>
</dbReference>
<dbReference type="Proteomes" id="UP000886723">
    <property type="component" value="Unassembled WGS sequence"/>
</dbReference>
<evidence type="ECO:0000256" key="11">
    <source>
        <dbReference type="SAM" id="Phobius"/>
    </source>
</evidence>
<dbReference type="EC" id="2.7.13.3" evidence="3"/>
<dbReference type="EMBL" id="DVON01000199">
    <property type="protein sequence ID" value="HIV13358.1"/>
    <property type="molecule type" value="Genomic_DNA"/>
</dbReference>
<organism evidence="13 14">
    <name type="scientific">Candidatus Pullilachnospira stercoravium</name>
    <dbReference type="NCBI Taxonomy" id="2840913"/>
    <lineage>
        <taxon>Bacteria</taxon>
        <taxon>Bacillati</taxon>
        <taxon>Bacillota</taxon>
        <taxon>Clostridia</taxon>
        <taxon>Lachnospirales</taxon>
        <taxon>Lachnospiraceae</taxon>
        <taxon>Lachnospiraceae incertae sedis</taxon>
        <taxon>Candidatus Pullilachnospira</taxon>
    </lineage>
</organism>
<feature type="transmembrane region" description="Helical" evidence="11">
    <location>
        <begin position="29"/>
        <end position="48"/>
    </location>
</feature>
<evidence type="ECO:0000256" key="8">
    <source>
        <dbReference type="ARBA" id="ARBA00022989"/>
    </source>
</evidence>